<evidence type="ECO:0000313" key="3">
    <source>
        <dbReference type="Proteomes" id="UP000234166"/>
    </source>
</evidence>
<keyword evidence="4" id="KW-1185">Reference proteome</keyword>
<proteinExistence type="predicted"/>
<dbReference type="EMBL" id="OCYS01000103">
    <property type="protein sequence ID" value="SON90569.1"/>
    <property type="molecule type" value="Genomic_DNA"/>
</dbReference>
<dbReference type="AlphaFoldDB" id="A0AB38E245"/>
<evidence type="ECO:0000313" key="2">
    <source>
        <dbReference type="EMBL" id="SON90569.1"/>
    </source>
</evidence>
<sequence>MLYMTIMEQTALLARMNQLLGQLEQMAGEILR</sequence>
<gene>
    <name evidence="1" type="ORF">XAP6984_520091</name>
    <name evidence="2" type="ORF">XAP7430_480139</name>
</gene>
<dbReference type="Proteomes" id="UP000234166">
    <property type="component" value="Unassembled WGS sequence"/>
</dbReference>
<protein>
    <recommendedName>
        <fullName evidence="5">Transposase</fullName>
    </recommendedName>
</protein>
<accession>A0AB38E245</accession>
<reference evidence="3 4" key="1">
    <citation type="submission" date="2017-10" db="EMBL/GenBank/DDBJ databases">
        <authorList>
            <person name="Regsiter A."/>
            <person name="William W."/>
        </authorList>
    </citation>
    <scope>NUCLEOTIDE SEQUENCE [LARGE SCALE GENOMIC DNA]</scope>
    <source>
        <strain evidence="1 4">CFBP6984</strain>
        <strain evidence="2 3">CFBP7430</strain>
    </source>
</reference>
<evidence type="ECO:0000313" key="4">
    <source>
        <dbReference type="Proteomes" id="UP000234181"/>
    </source>
</evidence>
<comment type="caution">
    <text evidence="2">The sequence shown here is derived from an EMBL/GenBank/DDBJ whole genome shotgun (WGS) entry which is preliminary data.</text>
</comment>
<dbReference type="Proteomes" id="UP000234181">
    <property type="component" value="Unassembled WGS sequence"/>
</dbReference>
<evidence type="ECO:0008006" key="5">
    <source>
        <dbReference type="Google" id="ProtNLM"/>
    </source>
</evidence>
<organism evidence="2 3">
    <name type="scientific">Xanthomonas campestris pv. phaseoli</name>
    <dbReference type="NCBI Taxonomy" id="317013"/>
    <lineage>
        <taxon>Bacteria</taxon>
        <taxon>Pseudomonadati</taxon>
        <taxon>Pseudomonadota</taxon>
        <taxon>Gammaproteobacteria</taxon>
        <taxon>Lysobacterales</taxon>
        <taxon>Lysobacteraceae</taxon>
        <taxon>Xanthomonas</taxon>
    </lineage>
</organism>
<dbReference type="EMBL" id="OCYT01000109">
    <property type="protein sequence ID" value="SON83559.1"/>
    <property type="molecule type" value="Genomic_DNA"/>
</dbReference>
<name>A0AB38E245_XANCH</name>
<evidence type="ECO:0000313" key="1">
    <source>
        <dbReference type="EMBL" id="SON83559.1"/>
    </source>
</evidence>